<protein>
    <submittedName>
        <fullName evidence="1">Uncharacterized protein</fullName>
    </submittedName>
</protein>
<dbReference type="PANTHER" id="PTHR34415">
    <property type="entry name" value="INTEGRASE CATALYTIC DOMAIN-CONTAINING PROTEIN"/>
    <property type="match status" value="1"/>
</dbReference>
<dbReference type="Proteomes" id="UP000198211">
    <property type="component" value="Unassembled WGS sequence"/>
</dbReference>
<dbReference type="AlphaFoldDB" id="A0A225W3S2"/>
<sequence>MTRSVKHTSIYSIGSDQINAILHLFLITVIMPSVKEGAGDFKGFKDPVTELHKNLKGVQQFQWFAMDASRPGVVLCEKGAHSEHEKQDLRRKVDGLVTDSTKVTCMFDHFLEPLPESSLKAKKLFTTHHTVQA</sequence>
<dbReference type="EMBL" id="NBNE01001963">
    <property type="protein sequence ID" value="OWZ12034.1"/>
    <property type="molecule type" value="Genomic_DNA"/>
</dbReference>
<name>A0A225W3S2_9STRA</name>
<dbReference type="STRING" id="4795.A0A225W3S2"/>
<accession>A0A225W3S2</accession>
<dbReference type="PANTHER" id="PTHR34415:SF1">
    <property type="entry name" value="INTEGRASE CATALYTIC DOMAIN-CONTAINING PROTEIN"/>
    <property type="match status" value="1"/>
</dbReference>
<organism evidence="1 2">
    <name type="scientific">Phytophthora megakarya</name>
    <dbReference type="NCBI Taxonomy" id="4795"/>
    <lineage>
        <taxon>Eukaryota</taxon>
        <taxon>Sar</taxon>
        <taxon>Stramenopiles</taxon>
        <taxon>Oomycota</taxon>
        <taxon>Peronosporomycetes</taxon>
        <taxon>Peronosporales</taxon>
        <taxon>Peronosporaceae</taxon>
        <taxon>Phytophthora</taxon>
    </lineage>
</organism>
<gene>
    <name evidence="1" type="ORF">PHMEG_00014868</name>
</gene>
<proteinExistence type="predicted"/>
<comment type="caution">
    <text evidence="1">The sequence shown here is derived from an EMBL/GenBank/DDBJ whole genome shotgun (WGS) entry which is preliminary data.</text>
</comment>
<dbReference type="OrthoDB" id="111404at2759"/>
<evidence type="ECO:0000313" key="1">
    <source>
        <dbReference type="EMBL" id="OWZ12034.1"/>
    </source>
</evidence>
<reference evidence="2" key="1">
    <citation type="submission" date="2017-03" db="EMBL/GenBank/DDBJ databases">
        <title>Phytopthora megakarya and P. palmivora, two closely related causual agents of cacao black pod achieved similar genome size and gene model numbers by different mechanisms.</title>
        <authorList>
            <person name="Ali S."/>
            <person name="Shao J."/>
            <person name="Larry D.J."/>
            <person name="Kronmiller B."/>
            <person name="Shen D."/>
            <person name="Strem M.D."/>
            <person name="Melnick R.L."/>
            <person name="Guiltinan M.J."/>
            <person name="Tyler B.M."/>
            <person name="Meinhardt L.W."/>
            <person name="Bailey B.A."/>
        </authorList>
    </citation>
    <scope>NUCLEOTIDE SEQUENCE [LARGE SCALE GENOMIC DNA]</scope>
    <source>
        <strain evidence="2">zdho120</strain>
    </source>
</reference>
<keyword evidence="2" id="KW-1185">Reference proteome</keyword>
<evidence type="ECO:0000313" key="2">
    <source>
        <dbReference type="Proteomes" id="UP000198211"/>
    </source>
</evidence>